<evidence type="ECO:0000256" key="2">
    <source>
        <dbReference type="ARBA" id="ARBA00022692"/>
    </source>
</evidence>
<proteinExistence type="predicted"/>
<evidence type="ECO:0000256" key="6">
    <source>
        <dbReference type="SAM" id="Phobius"/>
    </source>
</evidence>
<comment type="subcellular location">
    <subcellularLocation>
        <location evidence="1">Membrane</location>
        <topology evidence="1">Single-pass membrane protein</topology>
    </subcellularLocation>
</comment>
<dbReference type="InterPro" id="IPR011993">
    <property type="entry name" value="PH-like_dom_sf"/>
</dbReference>
<reference evidence="8" key="1">
    <citation type="submission" date="2021-08" db="EMBL/GenBank/DDBJ databases">
        <authorList>
            <person name="Misof B."/>
            <person name="Oliver O."/>
            <person name="Podsiadlowski L."/>
            <person name="Donath A."/>
            <person name="Peters R."/>
            <person name="Mayer C."/>
            <person name="Rust J."/>
            <person name="Gunkel S."/>
            <person name="Lesny P."/>
            <person name="Martin S."/>
            <person name="Oeyen J.P."/>
            <person name="Petersen M."/>
            <person name="Panagiotis P."/>
            <person name="Wilbrandt J."/>
            <person name="Tanja T."/>
        </authorList>
    </citation>
    <scope>NUCLEOTIDE SEQUENCE</scope>
    <source>
        <strain evidence="8">GBR_01_08_01A</strain>
        <tissue evidence="8">Thorax + abdomen</tissue>
    </source>
</reference>
<dbReference type="Pfam" id="PF16016">
    <property type="entry name" value="VASt"/>
    <property type="match status" value="1"/>
</dbReference>
<dbReference type="EMBL" id="JAIFRP010000006">
    <property type="protein sequence ID" value="KAK2587893.1"/>
    <property type="molecule type" value="Genomic_DNA"/>
</dbReference>
<keyword evidence="4 6" id="KW-0472">Membrane</keyword>
<dbReference type="GO" id="GO:0032934">
    <property type="term" value="F:sterol binding"/>
    <property type="evidence" value="ECO:0007669"/>
    <property type="project" value="TreeGrafter"/>
</dbReference>
<keyword evidence="2 6" id="KW-0812">Transmembrane</keyword>
<feature type="compositionally biased region" description="Basic and acidic residues" evidence="5">
    <location>
        <begin position="86"/>
        <end position="108"/>
    </location>
</feature>
<comment type="caution">
    <text evidence="8">The sequence shown here is derived from an EMBL/GenBank/DDBJ whole genome shotgun (WGS) entry which is preliminary data.</text>
</comment>
<dbReference type="Pfam" id="PF02893">
    <property type="entry name" value="GRAM"/>
    <property type="match status" value="1"/>
</dbReference>
<accession>A0AAD9RYG2</accession>
<sequence length="769" mass="86494">MVALKLDLIQKYLVSSMNKSVENLLMSSHDVINSINSSNLGHQSCATNVGNGVSSEPPQETINSGGGSPISSPNLSPRPSPRAHNRREYARLNSDSSKESSRANKSDDQSQEAINKSSDSVDYSKNSIHEGKKESRSGDRNKKKSSWYHVLYPTYKSRSEDFKRIFKDVPDDERLVVDYSCALQREILVHGRLYVSQNYVCFYANIFMWETLVSLRWKDVTSITKEKTALVIPNAILICTVTDKFFLTSFGARDKTYLMLFRVWQNALIGQPMSMAEMWQLVHTCYGDELGLTSDDEDYVPPLTVTDEEKFSTRLSVESFSEAEGASMENSASPIVEPINELEEQFVSLPPPPPPPQPRPDPVLDPTDLSDTTESEAEKHPAKLSIRGSIKCTSPHEGRELYKTIFPIHIDQLFTLLFTNSKFFLDFHTARKTIDLVQSAWTQNDQTGQKMRTISMTVSLTQAIGPRSSNVTETQIMLPCSRPGDLYCIDVECTNAGIPYADSFSVLTHYCMHSVSDSETSLAIFSQIKYKKNVWSFVKSMIEKSCWAGLEEYFSSMIKALNVECEEGTATAGLKRKTRRRRRAACAGGSLQNHSPDIISPNHPSLPTDLPHIHNNNGASARSDAGMIVSSMLLVAVLCLMVINGLLYYKLWGLEEAAAYTIMDLHVLKNTPKTEEDWINLLQQQESLHNVEVRKWQRILHTAAQLLRQTEESLTELQMSIHPTATEKMFSVLKPTLKSINARTERQSKSEFTRLLFWVMIDSIDGSCV</sequence>
<dbReference type="InterPro" id="IPR051482">
    <property type="entry name" value="Cholesterol_transport"/>
</dbReference>
<dbReference type="InterPro" id="IPR031968">
    <property type="entry name" value="VASt"/>
</dbReference>
<feature type="compositionally biased region" description="Polar residues" evidence="5">
    <location>
        <begin position="111"/>
        <end position="126"/>
    </location>
</feature>
<feature type="transmembrane region" description="Helical" evidence="6">
    <location>
        <begin position="625"/>
        <end position="649"/>
    </location>
</feature>
<feature type="region of interest" description="Disordered" evidence="5">
    <location>
        <begin position="46"/>
        <end position="141"/>
    </location>
</feature>
<dbReference type="PANTHER" id="PTHR23319">
    <property type="entry name" value="GRAM DOMAIN CONTAINING 1B, ISOFORM E"/>
    <property type="match status" value="1"/>
</dbReference>
<dbReference type="PANTHER" id="PTHR23319:SF4">
    <property type="entry name" value="GRAM DOMAIN CONTAINING 1B, ISOFORM E"/>
    <property type="match status" value="1"/>
</dbReference>
<dbReference type="GO" id="GO:0005886">
    <property type="term" value="C:plasma membrane"/>
    <property type="evidence" value="ECO:0007669"/>
    <property type="project" value="TreeGrafter"/>
</dbReference>
<dbReference type="SMART" id="SM00568">
    <property type="entry name" value="GRAM"/>
    <property type="match status" value="1"/>
</dbReference>
<feature type="compositionally biased region" description="Polar residues" evidence="5">
    <location>
        <begin position="46"/>
        <end position="61"/>
    </location>
</feature>
<evidence type="ECO:0000313" key="9">
    <source>
        <dbReference type="Proteomes" id="UP001258017"/>
    </source>
</evidence>
<evidence type="ECO:0000256" key="5">
    <source>
        <dbReference type="SAM" id="MobiDB-lite"/>
    </source>
</evidence>
<dbReference type="CDD" id="cd13220">
    <property type="entry name" value="PH-GRAM_GRAMDC"/>
    <property type="match status" value="1"/>
</dbReference>
<keyword evidence="3 6" id="KW-1133">Transmembrane helix</keyword>
<dbReference type="GO" id="GO:0120015">
    <property type="term" value="F:sterol transfer activity"/>
    <property type="evidence" value="ECO:0007669"/>
    <property type="project" value="TreeGrafter"/>
</dbReference>
<dbReference type="Proteomes" id="UP001258017">
    <property type="component" value="Unassembled WGS sequence"/>
</dbReference>
<feature type="compositionally biased region" description="Pro residues" evidence="5">
    <location>
        <begin position="349"/>
        <end position="363"/>
    </location>
</feature>
<dbReference type="GO" id="GO:0032366">
    <property type="term" value="P:intracellular sterol transport"/>
    <property type="evidence" value="ECO:0007669"/>
    <property type="project" value="TreeGrafter"/>
</dbReference>
<dbReference type="GO" id="GO:0140268">
    <property type="term" value="C:endoplasmic reticulum-plasma membrane contact site"/>
    <property type="evidence" value="ECO:0007669"/>
    <property type="project" value="TreeGrafter"/>
</dbReference>
<evidence type="ECO:0000256" key="3">
    <source>
        <dbReference type="ARBA" id="ARBA00022989"/>
    </source>
</evidence>
<dbReference type="InterPro" id="IPR004182">
    <property type="entry name" value="GRAM"/>
</dbReference>
<evidence type="ECO:0000259" key="7">
    <source>
        <dbReference type="PROSITE" id="PS51778"/>
    </source>
</evidence>
<feature type="region of interest" description="Disordered" evidence="5">
    <location>
        <begin position="346"/>
        <end position="389"/>
    </location>
</feature>
<dbReference type="FunFam" id="2.30.29.30:FF:000008">
    <property type="entry name" value="GRAM domain containing 1B"/>
    <property type="match status" value="1"/>
</dbReference>
<keyword evidence="9" id="KW-1185">Reference proteome</keyword>
<dbReference type="PROSITE" id="PS51778">
    <property type="entry name" value="VAST"/>
    <property type="match status" value="1"/>
</dbReference>
<dbReference type="Gene3D" id="2.30.29.30">
    <property type="entry name" value="Pleckstrin-homology domain (PH domain)/Phosphotyrosine-binding domain (PTB)"/>
    <property type="match status" value="1"/>
</dbReference>
<evidence type="ECO:0000256" key="4">
    <source>
        <dbReference type="ARBA" id="ARBA00023136"/>
    </source>
</evidence>
<evidence type="ECO:0000313" key="8">
    <source>
        <dbReference type="EMBL" id="KAK2587893.1"/>
    </source>
</evidence>
<dbReference type="AlphaFoldDB" id="A0AAD9RYG2"/>
<gene>
    <name evidence="8" type="ORF">KPH14_003990</name>
</gene>
<dbReference type="GO" id="GO:0005789">
    <property type="term" value="C:endoplasmic reticulum membrane"/>
    <property type="evidence" value="ECO:0007669"/>
    <property type="project" value="UniProtKB-ARBA"/>
</dbReference>
<feature type="domain" description="VASt" evidence="7">
    <location>
        <begin position="397"/>
        <end position="569"/>
    </location>
</feature>
<evidence type="ECO:0000256" key="1">
    <source>
        <dbReference type="ARBA" id="ARBA00004167"/>
    </source>
</evidence>
<protein>
    <recommendedName>
        <fullName evidence="7">VASt domain-containing protein</fullName>
    </recommendedName>
</protein>
<feature type="compositionally biased region" description="Basic and acidic residues" evidence="5">
    <location>
        <begin position="127"/>
        <end position="140"/>
    </location>
</feature>
<name>A0AAD9RYG2_9HYME</name>
<reference evidence="8" key="2">
    <citation type="journal article" date="2023" name="Commun. Biol.">
        <title>Intrasexual cuticular hydrocarbon dimorphism in a wasp sheds light on hydrocarbon biosynthesis genes in Hymenoptera.</title>
        <authorList>
            <person name="Moris V.C."/>
            <person name="Podsiadlowski L."/>
            <person name="Martin S."/>
            <person name="Oeyen J.P."/>
            <person name="Donath A."/>
            <person name="Petersen M."/>
            <person name="Wilbrandt J."/>
            <person name="Misof B."/>
            <person name="Liedtke D."/>
            <person name="Thamm M."/>
            <person name="Scheiner R."/>
            <person name="Schmitt T."/>
            <person name="Niehuis O."/>
        </authorList>
    </citation>
    <scope>NUCLEOTIDE SEQUENCE</scope>
    <source>
        <strain evidence="8">GBR_01_08_01A</strain>
    </source>
</reference>
<organism evidence="8 9">
    <name type="scientific">Odynerus spinipes</name>
    <dbReference type="NCBI Taxonomy" id="1348599"/>
    <lineage>
        <taxon>Eukaryota</taxon>
        <taxon>Metazoa</taxon>
        <taxon>Ecdysozoa</taxon>
        <taxon>Arthropoda</taxon>
        <taxon>Hexapoda</taxon>
        <taxon>Insecta</taxon>
        <taxon>Pterygota</taxon>
        <taxon>Neoptera</taxon>
        <taxon>Endopterygota</taxon>
        <taxon>Hymenoptera</taxon>
        <taxon>Apocrita</taxon>
        <taxon>Aculeata</taxon>
        <taxon>Vespoidea</taxon>
        <taxon>Vespidae</taxon>
        <taxon>Eumeninae</taxon>
        <taxon>Odynerus</taxon>
    </lineage>
</organism>